<dbReference type="PANTHER" id="PTHR11461">
    <property type="entry name" value="SERINE PROTEASE INHIBITOR, SERPIN"/>
    <property type="match status" value="1"/>
</dbReference>
<sequence length="2323" mass="255049">MLKLVLFAALVANVIFTVSATETKKFSSSSASVSSSSSSSSSRSSSSSGSSTSTSSSSSQSSSLSSASSNSTYSNCNNTNNEGKCTKPNEVYEICPPKCPFRTCGIDDRLIDCMPPPQVGNPECPPPACRCKPGFFRDDKGNCVEWENCPVCTNPNEEYDPCPAPCPPRRCDVDDRLIRCKAPPQVGDPDCKPGCRCADNFARNDKGICVPRDECPQNQCKGANEEYVKCPDCSPQTCDSIGKIYHCPLENESNCKGSCRCKRGYYRNIIGECITEEECMMCNRTHEYFTCGGVCDNVCATLQQQNQTNCPIKNIQCNRKCYCEEAYARDGDNNCIPIEDCKEEPCKEHEVYVDCPNPCSPKKCSQVGFPIESCPNHSDISLSCTTKPACVCEGGYYRNNDGVCIPSEDCPSCGGDPNARPGCGNCRETCANYNSTDPIMCIQICYENACDCLPGYVVDSNTGKCVLPENCTPICGKDEVYTSCVNGGCDKKNCSQLSKPTLCIDPIKCLGGCTCRKGYLRAQNGTCVPLDQCEPAPICGKDEVYTSCVNGGCDKKNCSQLTELTLCIDPIKCLGGCICRKGYLRAQNGTCVPLDQCDPGCPAGEVASKCPPVGCNSEYCPTSNNYTSYCPTPKICGQPKCVCEYGKRRDRKTGRCISNTDCPPFPCLGGNETYYDCPSTCPGENCLDYLHNSTYSDIKILVRVPCQPHCRCDEGYYRNSSGYCVDRGQCTECPEDEFFTKCPPMQCDAEYCPLSRNEPLTCSGSKECKRPRCLCGFNSHRDRFTGKCIATYNCPPFPCEGPNEEYQSCPPVCPGQNCSDYINNSTCPNIGKIGIVVPCKPQCRCINNTYRNTDGVCVPADQCILEATSTPTTPDTSSCNNIDGELNNFELGNTEFTGKFFYEVAKSNPDVSIIMSAFSVLTPLAELALYASGPSLEELLKVLNLQNIRCVFPKVISKLEVQQNNTLNLGANVFVNENFPLTDNFIKDTKNVFNAEAENIDVNNPDKAATTINDWAAEQTNNRITDLISPDTITSLTRLILANAIYFKITQLYLQYLYFKGTWKTQFDPKNTKDQDFSITKDDIIQVKTMKVKDKFNYAESTDLDAKIIELPYVDDVVRFIGILPNDVEGLSALLEKLQDPNVFNKAINSLSLETVTVLLPAMDISTTIDLTDILPKTDITKIFNADTSGLSGIIKSNEPLYVSDGTQKATIIVNEEGSEAAAANETCNDNERWVQCPQTLCIPLTCSQVESSVPCPILGPRGECPGKPACICNDGLVKNDEGDCIPKKQCSEIKCNKPNEVFEICPAKCPFRTCGIDDRVILCAAPPKVGDPDCPPSACRCKNGFFRDDKENCVKWEDCPPRCSDHEIYEKCPNPCIPQKCSQVGFPIFCPAQSTGNPPSCITKPACICESGYYRNCDGVCVPSQECPSCGGDPNARPGCGNCRKTCANYNSTDPIMCIQICYENACDCLPGYVVDGNTGKCVLPEDCTPICPKDEIYTSCVIGGCNKRNCSQLSQPKICINPINPCLGGCVCRDGYLRAQNGTCVPIDQCDSGELTATAAPSTSSCDNVNDQLNDFEDGNIRFTGKFFYEVVKSKPGVSVIMSAFSVLTPLAELALYSSGPSLEELLQVFDLQNKDEIRCVFTQIKNILEAEQNNTLDLGAKVFVNQDFLLTDEFKNDTRDVFDAEAENIDVGDPDKAAAIINDWAAEQTRNRITGVISPESITSYTRLILANAIYFKGTWKTKFDPKDTENKDFSVTKDDTIQVKTMKVKDKFKYAESTDLDAKIIELPYTGDAIRFIGILPNDIEGLTNLLEKLQDPDAFNKALNSLTLETVTVLLPTMDISTTIDLTDILPKFNVWVMVCDWARMYNSVDTLYCRRIYNFGCFKSTSRIVLQYLEFFLIMIKLLLSIALAASGFIVVSTTVEKRTCGSPEEIICKKNERWVKCPPLLCIPLNCSQVGYPIPCPSLGPDSECPGKATCICKENYVRNNKGVCIPIKECPSCGGDPNAISGCGINCGRLCSNYDKGPVACAAVCKLNACDCKKDYVYDVNLKKCVLPEDCSPVCENNEVFSTCANGGCGKWNCTQIGQPDLCIDPVECIPGCVCRKGYLRARNGTCIEENDCLDDICPNDREIYDLCPSTCPPRKCGVDERIISCRLGPPVGDPDCPPPKCRCKDGFYRDNKGNCVPWDECPKCERPYEEYNDNPRPCPPKTCDALVNKCYDCSTEPDPSEEPCVCYEGYYRNKIGECISKKDCYKCTGPHEYFSCGGACDNVCATLSTQNQTNCPIVNVKCNEKCYCEENYARNENNICIPIDECNSCE</sequence>
<dbReference type="InterPro" id="IPR042178">
    <property type="entry name" value="Serpin_sf_1"/>
</dbReference>
<dbReference type="CDD" id="cd19579">
    <property type="entry name" value="serpin1K-like"/>
    <property type="match status" value="1"/>
</dbReference>
<evidence type="ECO:0000259" key="8">
    <source>
        <dbReference type="SMART" id="SM00181"/>
    </source>
</evidence>
<evidence type="ECO:0000259" key="7">
    <source>
        <dbReference type="SMART" id="SM00093"/>
    </source>
</evidence>
<name>A0ABM3MQ08_GALME</name>
<keyword evidence="6" id="KW-0732">Signal</keyword>
<dbReference type="Proteomes" id="UP001652740">
    <property type="component" value="Unplaced"/>
</dbReference>
<dbReference type="InterPro" id="IPR036186">
    <property type="entry name" value="Serpin_sf"/>
</dbReference>
<evidence type="ECO:0000256" key="6">
    <source>
        <dbReference type="SAM" id="SignalP"/>
    </source>
</evidence>
<dbReference type="Gene3D" id="3.30.497.10">
    <property type="entry name" value="Antithrombin, subunit I, domain 2"/>
    <property type="match status" value="2"/>
</dbReference>
<feature type="chain" id="PRO_5046727026" evidence="6">
    <location>
        <begin position="21"/>
        <end position="2323"/>
    </location>
</feature>
<protein>
    <submittedName>
        <fullName evidence="10">Uncharacterized protein LOC113519295</fullName>
    </submittedName>
</protein>
<dbReference type="SUPFAM" id="SSF56574">
    <property type="entry name" value="Serpins"/>
    <property type="match status" value="2"/>
</dbReference>
<dbReference type="Pfam" id="PF01826">
    <property type="entry name" value="TIL"/>
    <property type="match status" value="7"/>
</dbReference>
<feature type="domain" description="EGF-like" evidence="8">
    <location>
        <begin position="488"/>
        <end position="528"/>
    </location>
</feature>
<dbReference type="InterPro" id="IPR042185">
    <property type="entry name" value="Serpin_sf_2"/>
</dbReference>
<keyword evidence="3" id="KW-0722">Serine protease inhibitor</keyword>
<dbReference type="SUPFAM" id="SSF57567">
    <property type="entry name" value="Serine protease inhibitors"/>
    <property type="match status" value="12"/>
</dbReference>
<feature type="domain" description="EGF-like" evidence="8">
    <location>
        <begin position="1447"/>
        <end position="1484"/>
    </location>
</feature>
<feature type="signal peptide" evidence="6">
    <location>
        <begin position="1"/>
        <end position="20"/>
    </location>
</feature>
<feature type="domain" description="Serpin" evidence="7">
    <location>
        <begin position="898"/>
        <end position="1253"/>
    </location>
</feature>
<feature type="domain" description="EGF-like" evidence="8">
    <location>
        <begin position="676"/>
        <end position="725"/>
    </location>
</feature>
<reference evidence="10" key="1">
    <citation type="submission" date="2025-08" db="UniProtKB">
        <authorList>
            <consortium name="RefSeq"/>
        </authorList>
    </citation>
    <scope>IDENTIFICATION</scope>
    <source>
        <tissue evidence="10">Whole larvae</tissue>
    </source>
</reference>
<feature type="domain" description="EGF-like" evidence="8">
    <location>
        <begin position="2022"/>
        <end position="2058"/>
    </location>
</feature>
<dbReference type="Pfam" id="PF00079">
    <property type="entry name" value="Serpin"/>
    <property type="match status" value="2"/>
</dbReference>
<proteinExistence type="inferred from homology"/>
<accession>A0ABM3MQ08</accession>
<dbReference type="Gene3D" id="2.10.25.10">
    <property type="entry name" value="Laminin"/>
    <property type="match status" value="20"/>
</dbReference>
<keyword evidence="2" id="KW-0646">Protease inhibitor</keyword>
<evidence type="ECO:0000256" key="4">
    <source>
        <dbReference type="RuleBase" id="RU000411"/>
    </source>
</evidence>
<evidence type="ECO:0000256" key="1">
    <source>
        <dbReference type="ARBA" id="ARBA00009500"/>
    </source>
</evidence>
<feature type="compositionally biased region" description="Low complexity" evidence="5">
    <location>
        <begin position="27"/>
        <end position="74"/>
    </location>
</feature>
<dbReference type="SMART" id="SM00093">
    <property type="entry name" value="SERPIN"/>
    <property type="match status" value="2"/>
</dbReference>
<dbReference type="InterPro" id="IPR000742">
    <property type="entry name" value="EGF"/>
</dbReference>
<evidence type="ECO:0000313" key="10">
    <source>
        <dbReference type="RefSeq" id="XP_052753457.1"/>
    </source>
</evidence>
<evidence type="ECO:0000313" key="9">
    <source>
        <dbReference type="Proteomes" id="UP001652740"/>
    </source>
</evidence>
<gene>
    <name evidence="10" type="primary">LOC113519295</name>
</gene>
<feature type="domain" description="EGF-like" evidence="8">
    <location>
        <begin position="429"/>
        <end position="466"/>
    </location>
</feature>
<evidence type="ECO:0000256" key="2">
    <source>
        <dbReference type="ARBA" id="ARBA00022690"/>
    </source>
</evidence>
<dbReference type="Gene3D" id="2.30.39.10">
    <property type="entry name" value="Alpha-1-antitrypsin, domain 1"/>
    <property type="match status" value="2"/>
</dbReference>
<feature type="region of interest" description="Disordered" evidence="5">
    <location>
        <begin position="26"/>
        <end position="75"/>
    </location>
</feature>
<dbReference type="CDD" id="cd19941">
    <property type="entry name" value="TIL"/>
    <property type="match status" value="17"/>
</dbReference>
<dbReference type="RefSeq" id="XP_052753457.1">
    <property type="nucleotide sequence ID" value="XM_052897497.1"/>
</dbReference>
<dbReference type="InterPro" id="IPR036084">
    <property type="entry name" value="Ser_inhib-like_sf"/>
</dbReference>
<dbReference type="SMART" id="SM00181">
    <property type="entry name" value="EGF"/>
    <property type="match status" value="7"/>
</dbReference>
<keyword evidence="9" id="KW-1185">Reference proteome</keyword>
<evidence type="ECO:0000256" key="5">
    <source>
        <dbReference type="SAM" id="MobiDB-lite"/>
    </source>
</evidence>
<dbReference type="GeneID" id="113519295"/>
<evidence type="ECO:0000256" key="3">
    <source>
        <dbReference type="ARBA" id="ARBA00022900"/>
    </source>
</evidence>
<dbReference type="InterPro" id="IPR002919">
    <property type="entry name" value="TIL_dom"/>
</dbReference>
<dbReference type="InterPro" id="IPR023796">
    <property type="entry name" value="Serpin_dom"/>
</dbReference>
<dbReference type="PANTHER" id="PTHR11461:SF211">
    <property type="entry name" value="GH10112P-RELATED"/>
    <property type="match status" value="1"/>
</dbReference>
<comment type="similarity">
    <text evidence="1 4">Belongs to the serpin family.</text>
</comment>
<feature type="domain" description="Serpin" evidence="7">
    <location>
        <begin position="1587"/>
        <end position="1918"/>
    </location>
</feature>
<feature type="domain" description="EGF-like" evidence="8">
    <location>
        <begin position="1246"/>
        <end position="1286"/>
    </location>
</feature>
<organism evidence="9 10">
    <name type="scientific">Galleria mellonella</name>
    <name type="common">Greater wax moth</name>
    <dbReference type="NCBI Taxonomy" id="7137"/>
    <lineage>
        <taxon>Eukaryota</taxon>
        <taxon>Metazoa</taxon>
        <taxon>Ecdysozoa</taxon>
        <taxon>Arthropoda</taxon>
        <taxon>Hexapoda</taxon>
        <taxon>Insecta</taxon>
        <taxon>Pterygota</taxon>
        <taxon>Neoptera</taxon>
        <taxon>Endopterygota</taxon>
        <taxon>Lepidoptera</taxon>
        <taxon>Glossata</taxon>
        <taxon>Ditrysia</taxon>
        <taxon>Pyraloidea</taxon>
        <taxon>Pyralidae</taxon>
        <taxon>Galleriinae</taxon>
        <taxon>Galleria</taxon>
    </lineage>
</organism>
<dbReference type="InterPro" id="IPR000215">
    <property type="entry name" value="Serpin_fam"/>
</dbReference>
<feature type="domain" description="EGF-like" evidence="8">
    <location>
        <begin position="1957"/>
        <end position="1997"/>
    </location>
</feature>